<dbReference type="Pfam" id="PF03009">
    <property type="entry name" value="GDPD"/>
    <property type="match status" value="1"/>
</dbReference>
<dbReference type="RefSeq" id="WP_203626182.1">
    <property type="nucleotide sequence ID" value="NZ_BOLQ01000002.1"/>
</dbReference>
<evidence type="ECO:0000259" key="1">
    <source>
        <dbReference type="PROSITE" id="PS51704"/>
    </source>
</evidence>
<gene>
    <name evidence="2" type="ORF">ACFQ4P_03135</name>
</gene>
<name>A0ABW4CGK6_9LACO</name>
<dbReference type="InterPro" id="IPR017946">
    <property type="entry name" value="PLC-like_Pdiesterase_TIM-brl"/>
</dbReference>
<dbReference type="Gene3D" id="3.20.20.190">
    <property type="entry name" value="Phosphatidylinositol (PI) phosphodiesterase"/>
    <property type="match status" value="1"/>
</dbReference>
<feature type="domain" description="GP-PDE" evidence="1">
    <location>
        <begin position="14"/>
        <end position="238"/>
    </location>
</feature>
<sequence>MFKIQPSVADTTSFQIHGHRGYPARFPENSLRGFLYAALHHVDVIETDVQRTQDGHLVIIHDEKIDRVTSGEGEVCDMTLRQLRHWHMADGEVVPTLDELIALARQFPVRLNIEFKTGKHRYPGIEAEVHDKIKAAGLAPTTMYCSFNLDSLKIMRDIAPEQSLAFLTSGRTSAEVTAALPVVDVLHLEHYLPDVAMPQRLWTIDEPMQMLDAASKDHVVGLITNRFELAEEVLSGRV</sequence>
<evidence type="ECO:0000313" key="3">
    <source>
        <dbReference type="Proteomes" id="UP001597196"/>
    </source>
</evidence>
<keyword evidence="3" id="KW-1185">Reference proteome</keyword>
<accession>A0ABW4CGK6</accession>
<dbReference type="EMBL" id="JBHTOC010000003">
    <property type="protein sequence ID" value="MFD1429246.1"/>
    <property type="molecule type" value="Genomic_DNA"/>
</dbReference>
<dbReference type="PROSITE" id="PS51704">
    <property type="entry name" value="GP_PDE"/>
    <property type="match status" value="1"/>
</dbReference>
<organism evidence="2 3">
    <name type="scientific">Lacticaseibacillus mingshuiensis</name>
    <dbReference type="NCBI Taxonomy" id="2799574"/>
    <lineage>
        <taxon>Bacteria</taxon>
        <taxon>Bacillati</taxon>
        <taxon>Bacillota</taxon>
        <taxon>Bacilli</taxon>
        <taxon>Lactobacillales</taxon>
        <taxon>Lactobacillaceae</taxon>
        <taxon>Lacticaseibacillus</taxon>
    </lineage>
</organism>
<dbReference type="PANTHER" id="PTHR46211">
    <property type="entry name" value="GLYCEROPHOSPHORYL DIESTER PHOSPHODIESTERASE"/>
    <property type="match status" value="1"/>
</dbReference>
<evidence type="ECO:0000313" key="2">
    <source>
        <dbReference type="EMBL" id="MFD1429246.1"/>
    </source>
</evidence>
<protein>
    <submittedName>
        <fullName evidence="2">Glycerophosphodiester phosphodiesterase</fullName>
    </submittedName>
</protein>
<comment type="caution">
    <text evidence="2">The sequence shown here is derived from an EMBL/GenBank/DDBJ whole genome shotgun (WGS) entry which is preliminary data.</text>
</comment>
<proteinExistence type="predicted"/>
<reference evidence="3" key="1">
    <citation type="journal article" date="2019" name="Int. J. Syst. Evol. Microbiol.">
        <title>The Global Catalogue of Microorganisms (GCM) 10K type strain sequencing project: providing services to taxonomists for standard genome sequencing and annotation.</title>
        <authorList>
            <consortium name="The Broad Institute Genomics Platform"/>
            <consortium name="The Broad Institute Genome Sequencing Center for Infectious Disease"/>
            <person name="Wu L."/>
            <person name="Ma J."/>
        </authorList>
    </citation>
    <scope>NUCLEOTIDE SEQUENCE [LARGE SCALE GENOMIC DNA]</scope>
    <source>
        <strain evidence="3">CCM 8980</strain>
    </source>
</reference>
<dbReference type="PANTHER" id="PTHR46211:SF14">
    <property type="entry name" value="GLYCEROPHOSPHODIESTER PHOSPHODIESTERASE"/>
    <property type="match status" value="1"/>
</dbReference>
<dbReference type="SUPFAM" id="SSF51695">
    <property type="entry name" value="PLC-like phosphodiesterases"/>
    <property type="match status" value="1"/>
</dbReference>
<dbReference type="Proteomes" id="UP001597196">
    <property type="component" value="Unassembled WGS sequence"/>
</dbReference>
<dbReference type="InterPro" id="IPR030395">
    <property type="entry name" value="GP_PDE_dom"/>
</dbReference>